<dbReference type="AlphaFoldDB" id="A0A7K1US85"/>
<gene>
    <name evidence="3" type="ORF">GPX89_08110</name>
</gene>
<keyword evidence="4" id="KW-1185">Reference proteome</keyword>
<feature type="transmembrane region" description="Helical" evidence="1">
    <location>
        <begin position="24"/>
        <end position="43"/>
    </location>
</feature>
<dbReference type="RefSeq" id="WP_157386589.1">
    <property type="nucleotide sequence ID" value="NZ_WRPP01000001.1"/>
</dbReference>
<proteinExistence type="predicted"/>
<dbReference type="Proteomes" id="UP000466794">
    <property type="component" value="Unassembled WGS sequence"/>
</dbReference>
<accession>A0A7K1US85</accession>
<dbReference type="InterPro" id="IPR052336">
    <property type="entry name" value="MlaD_Phospholipid_Transporter"/>
</dbReference>
<reference evidence="3 4" key="1">
    <citation type="submission" date="2019-12" db="EMBL/GenBank/DDBJ databases">
        <title>Nocardia sp. nov. ET3-3 isolated from soil.</title>
        <authorList>
            <person name="Kanchanasin P."/>
            <person name="Tanasupawat S."/>
            <person name="Yuki M."/>
            <person name="Kudo T."/>
        </authorList>
    </citation>
    <scope>NUCLEOTIDE SEQUENCE [LARGE SCALE GENOMIC DNA]</scope>
    <source>
        <strain evidence="3 4">ET3-3</strain>
    </source>
</reference>
<evidence type="ECO:0000256" key="1">
    <source>
        <dbReference type="SAM" id="Phobius"/>
    </source>
</evidence>
<dbReference type="PANTHER" id="PTHR33371:SF18">
    <property type="entry name" value="MCE-FAMILY PROTEIN MCE3C"/>
    <property type="match status" value="1"/>
</dbReference>
<evidence type="ECO:0000313" key="4">
    <source>
        <dbReference type="Proteomes" id="UP000466794"/>
    </source>
</evidence>
<feature type="domain" description="Mce/MlaD" evidence="2">
    <location>
        <begin position="47"/>
        <end position="118"/>
    </location>
</feature>
<dbReference type="InterPro" id="IPR003399">
    <property type="entry name" value="Mce/MlaD"/>
</dbReference>
<keyword evidence="1" id="KW-0812">Transmembrane</keyword>
<dbReference type="EMBL" id="WRPP01000001">
    <property type="protein sequence ID" value="MVU77210.1"/>
    <property type="molecule type" value="Genomic_DNA"/>
</dbReference>
<name>A0A7K1US85_9NOCA</name>
<evidence type="ECO:0000259" key="2">
    <source>
        <dbReference type="Pfam" id="PF02470"/>
    </source>
</evidence>
<keyword evidence="1" id="KW-0472">Membrane</keyword>
<keyword evidence="1" id="KW-1133">Transmembrane helix</keyword>
<sequence length="336" mass="36081">MPKLTLAAMIPARGTAARELRLGLYGAAALAVVLVATAVFYVLPLGKSTYTADLSEARSVRTGDEIRVAGIPVGTVKSLELLPDRVRMTFTVDDGVFLGDQTSLEVRMLTVVGGHYLAAFPAGDKPLEHKTIPADRVRLPYSLIRTLQDATTPIRQVDGDTLRKNFDALSESLTDSPDALRRMGNAMQSLVGLIDRQNADVSRALRVMDEYLTAIDDNRALVGTFLRKIGSLETDGLAKKAEISESLTVTAELLSRIAAIEPAWRTELEPLADQLQAAVPQLEDLGRRFDQALNSLGEIKTRLQAVATSTDGVVIDQSGVVLDGAGFCIPLPGKGC</sequence>
<comment type="caution">
    <text evidence="3">The sequence shown here is derived from an EMBL/GenBank/DDBJ whole genome shotgun (WGS) entry which is preliminary data.</text>
</comment>
<dbReference type="GO" id="GO:0005576">
    <property type="term" value="C:extracellular region"/>
    <property type="evidence" value="ECO:0007669"/>
    <property type="project" value="TreeGrafter"/>
</dbReference>
<protein>
    <submittedName>
        <fullName evidence="3">MCE family protein</fullName>
    </submittedName>
</protein>
<evidence type="ECO:0000313" key="3">
    <source>
        <dbReference type="EMBL" id="MVU77210.1"/>
    </source>
</evidence>
<organism evidence="3 4">
    <name type="scientific">Nocardia terrae</name>
    <dbReference type="NCBI Taxonomy" id="2675851"/>
    <lineage>
        <taxon>Bacteria</taxon>
        <taxon>Bacillati</taxon>
        <taxon>Actinomycetota</taxon>
        <taxon>Actinomycetes</taxon>
        <taxon>Mycobacteriales</taxon>
        <taxon>Nocardiaceae</taxon>
        <taxon>Nocardia</taxon>
    </lineage>
</organism>
<dbReference type="PANTHER" id="PTHR33371">
    <property type="entry name" value="INTERMEMBRANE PHOSPHOLIPID TRANSPORT SYSTEM BINDING PROTEIN MLAD-RELATED"/>
    <property type="match status" value="1"/>
</dbReference>
<dbReference type="Pfam" id="PF02470">
    <property type="entry name" value="MlaD"/>
    <property type="match status" value="1"/>
</dbReference>